<sequence>MMLQYILDNTARPLFTGPPGYDPPQQVRDIWNCSEVTRCSTATSSGYPFPLATKGSVAATLLDSPDVSTEDSDEAPAWQEDVDTVTIKFSPRMYFLCTRSLGAEPMWRTCCNFSERL</sequence>
<protein>
    <submittedName>
        <fullName evidence="1">Uncharacterized protein</fullName>
    </submittedName>
</protein>
<reference evidence="1" key="1">
    <citation type="submission" date="2021-02" db="EMBL/GenBank/DDBJ databases">
        <authorList>
            <person name="Dougan E. K."/>
            <person name="Rhodes N."/>
            <person name="Thang M."/>
            <person name="Chan C."/>
        </authorList>
    </citation>
    <scope>NUCLEOTIDE SEQUENCE</scope>
</reference>
<dbReference type="Proteomes" id="UP000654075">
    <property type="component" value="Unassembled WGS sequence"/>
</dbReference>
<evidence type="ECO:0000313" key="2">
    <source>
        <dbReference type="Proteomes" id="UP000654075"/>
    </source>
</evidence>
<accession>A0A813GME3</accession>
<comment type="caution">
    <text evidence="1">The sequence shown here is derived from an EMBL/GenBank/DDBJ whole genome shotgun (WGS) entry which is preliminary data.</text>
</comment>
<gene>
    <name evidence="1" type="ORF">PGLA1383_LOCUS41049</name>
</gene>
<dbReference type="EMBL" id="CAJNNV010028254">
    <property type="protein sequence ID" value="CAE8623838.1"/>
    <property type="molecule type" value="Genomic_DNA"/>
</dbReference>
<keyword evidence="2" id="KW-1185">Reference proteome</keyword>
<proteinExistence type="predicted"/>
<dbReference type="AlphaFoldDB" id="A0A813GME3"/>
<evidence type="ECO:0000313" key="1">
    <source>
        <dbReference type="EMBL" id="CAE8623838.1"/>
    </source>
</evidence>
<name>A0A813GME3_POLGL</name>
<organism evidence="1 2">
    <name type="scientific">Polarella glacialis</name>
    <name type="common">Dinoflagellate</name>
    <dbReference type="NCBI Taxonomy" id="89957"/>
    <lineage>
        <taxon>Eukaryota</taxon>
        <taxon>Sar</taxon>
        <taxon>Alveolata</taxon>
        <taxon>Dinophyceae</taxon>
        <taxon>Suessiales</taxon>
        <taxon>Suessiaceae</taxon>
        <taxon>Polarella</taxon>
    </lineage>
</organism>